<feature type="compositionally biased region" description="Polar residues" evidence="1">
    <location>
        <begin position="71"/>
        <end position="81"/>
    </location>
</feature>
<sequence length="617" mass="67947">MSSSTPLRGLPQLDTTTGTGGVQRSGSISSNQSRLSRASAGTGPSAASPATRTGATPARRRSRSHTVSVVLNSPTSPSTAPSRYANFLRMPDAEEGRASEDAERRSSINVIMPDEADTAVADHAGELHDDVVGLLDVVDPEVGTVNHLQNVTNGIMFPNIPGLWTRRPNLVLPRTPSDHSLPEYADDGDETGLNGPKRRTSLGKSGGRSRSNTVKRFLPGGGDKDKIDLGPLSPTEDVPLKEVVSKQMDEELTEEADEVADEHELDRHVKHVLRAKRREKAKRALRGLWAFLKTPMGIVTAIYGFLVAFWGAALVLFLLGWIKTPNKHWKDKWVEICSQIVNGLFTVTGVGLIPWRAIDTYRMSIIHTLKMKDKRLRKKAGLPPIDDPDDLPDPRTIPGFQQVLSEKDQDQLRYQQDKFAKSQTWYRPHANATHRAFPITLALWNTILMDGNSFFQCILCGCMWGMNYHKRPAWTTGSLIPLSFLCGIAAGVLIWQGGVRTKKTKAVEDKLREALGVDQPVDPQVRRPRRATISGLEQKHEAELVDPIDSGKYHPKRRATIDITPDAPGNIPKPLGSVSESSEDSDELAKVSSKLTPTTELPVLPELLHKREPRGSI</sequence>
<feature type="transmembrane region" description="Helical" evidence="2">
    <location>
        <begin position="301"/>
        <end position="322"/>
    </location>
</feature>
<organism evidence="3 4">
    <name type="scientific">Vanrija pseudolonga</name>
    <dbReference type="NCBI Taxonomy" id="143232"/>
    <lineage>
        <taxon>Eukaryota</taxon>
        <taxon>Fungi</taxon>
        <taxon>Dikarya</taxon>
        <taxon>Basidiomycota</taxon>
        <taxon>Agaricomycotina</taxon>
        <taxon>Tremellomycetes</taxon>
        <taxon>Trichosporonales</taxon>
        <taxon>Trichosporonaceae</taxon>
        <taxon>Vanrija</taxon>
    </lineage>
</organism>
<proteinExistence type="predicted"/>
<dbReference type="RefSeq" id="XP_062630952.1">
    <property type="nucleotide sequence ID" value="XM_062774968.1"/>
</dbReference>
<feature type="region of interest" description="Disordered" evidence="1">
    <location>
        <begin position="174"/>
        <end position="233"/>
    </location>
</feature>
<name>A0AAF1BKQ3_9TREE</name>
<dbReference type="EMBL" id="CP086719">
    <property type="protein sequence ID" value="WOO84926.1"/>
    <property type="molecule type" value="Genomic_DNA"/>
</dbReference>
<feature type="compositionally biased region" description="Low complexity" evidence="1">
    <location>
        <begin position="38"/>
        <end position="57"/>
    </location>
</feature>
<dbReference type="InterPro" id="IPR021369">
    <property type="entry name" value="DUF2985"/>
</dbReference>
<feature type="transmembrane region" description="Helical" evidence="2">
    <location>
        <begin position="478"/>
        <end position="495"/>
    </location>
</feature>
<keyword evidence="2" id="KW-0472">Membrane</keyword>
<evidence type="ECO:0000256" key="1">
    <source>
        <dbReference type="SAM" id="MobiDB-lite"/>
    </source>
</evidence>
<accession>A0AAF1BKQ3</accession>
<reference evidence="3" key="1">
    <citation type="submission" date="2023-10" db="EMBL/GenBank/DDBJ databases">
        <authorList>
            <person name="Noh H."/>
        </authorList>
    </citation>
    <scope>NUCLEOTIDE SEQUENCE</scope>
    <source>
        <strain evidence="3">DUCC4014</strain>
    </source>
</reference>
<keyword evidence="2" id="KW-0812">Transmembrane</keyword>
<dbReference type="PANTHER" id="PTHR35872">
    <property type="entry name" value="INTEGRAL MEMBRANE PROTEIN (AFU_ORTHOLOGUE AFUA_5G07110)"/>
    <property type="match status" value="1"/>
</dbReference>
<feature type="compositionally biased region" description="Basic and acidic residues" evidence="1">
    <location>
        <begin position="607"/>
        <end position="617"/>
    </location>
</feature>
<feature type="compositionally biased region" description="Low complexity" evidence="1">
    <location>
        <begin position="595"/>
        <end position="606"/>
    </location>
</feature>
<dbReference type="PANTHER" id="PTHR35872:SF2">
    <property type="entry name" value="INTEGRAL MEMBRANE PROTEIN (AFU_ORTHOLOGUE AFUA_5G07110)"/>
    <property type="match status" value="1"/>
</dbReference>
<evidence type="ECO:0000256" key="2">
    <source>
        <dbReference type="SAM" id="Phobius"/>
    </source>
</evidence>
<feature type="compositionally biased region" description="Polar residues" evidence="1">
    <location>
        <begin position="24"/>
        <end position="36"/>
    </location>
</feature>
<keyword evidence="4" id="KW-1185">Reference proteome</keyword>
<dbReference type="AlphaFoldDB" id="A0AAF1BKQ3"/>
<dbReference type="Proteomes" id="UP000827549">
    <property type="component" value="Chromosome 6"/>
</dbReference>
<dbReference type="GeneID" id="87811602"/>
<evidence type="ECO:0000313" key="4">
    <source>
        <dbReference type="Proteomes" id="UP000827549"/>
    </source>
</evidence>
<gene>
    <name evidence="3" type="ORF">LOC62_06G008436</name>
</gene>
<feature type="region of interest" description="Disordered" evidence="1">
    <location>
        <begin position="1"/>
        <end position="83"/>
    </location>
</feature>
<protein>
    <submittedName>
        <fullName evidence="3">Uncharacterized protein</fullName>
    </submittedName>
</protein>
<dbReference type="Pfam" id="PF11204">
    <property type="entry name" value="DUF2985"/>
    <property type="match status" value="1"/>
</dbReference>
<keyword evidence="2" id="KW-1133">Transmembrane helix</keyword>
<evidence type="ECO:0000313" key="3">
    <source>
        <dbReference type="EMBL" id="WOO84926.1"/>
    </source>
</evidence>
<feature type="region of interest" description="Disordered" evidence="1">
    <location>
        <begin position="560"/>
        <end position="617"/>
    </location>
</feature>